<evidence type="ECO:0008006" key="3">
    <source>
        <dbReference type="Google" id="ProtNLM"/>
    </source>
</evidence>
<evidence type="ECO:0000313" key="1">
    <source>
        <dbReference type="EMBL" id="PHN04280.1"/>
    </source>
</evidence>
<sequence length="123" mass="13843">MLAASLITIFGCGETTLQSDQLVRKWEMGTIMQNGQDVSDQHNPENNRWIELKADGTFVSDGDPYGRNTGKWSYDETTSELFLDSDAGEGDDSYWTISSTGDQLVLKGARSEFTREFSMVWKK</sequence>
<proteinExistence type="predicted"/>
<dbReference type="AlphaFoldDB" id="A0A2D0N7B7"/>
<protein>
    <recommendedName>
        <fullName evidence="3">Lipocalin-like domain-containing protein</fullName>
    </recommendedName>
</protein>
<keyword evidence="2" id="KW-1185">Reference proteome</keyword>
<dbReference type="Proteomes" id="UP000223913">
    <property type="component" value="Unassembled WGS sequence"/>
</dbReference>
<reference evidence="1 2" key="1">
    <citation type="submission" date="2017-10" db="EMBL/GenBank/DDBJ databases">
        <title>The draft genome sequence of Lewinella nigricans NBRC 102662.</title>
        <authorList>
            <person name="Wang K."/>
        </authorList>
    </citation>
    <scope>NUCLEOTIDE SEQUENCE [LARGE SCALE GENOMIC DNA]</scope>
    <source>
        <strain evidence="1 2">NBRC 102662</strain>
    </source>
</reference>
<evidence type="ECO:0000313" key="2">
    <source>
        <dbReference type="Proteomes" id="UP000223913"/>
    </source>
</evidence>
<comment type="caution">
    <text evidence="1">The sequence shown here is derived from an EMBL/GenBank/DDBJ whole genome shotgun (WGS) entry which is preliminary data.</text>
</comment>
<dbReference type="EMBL" id="PDUD01000026">
    <property type="protein sequence ID" value="PHN04280.1"/>
    <property type="molecule type" value="Genomic_DNA"/>
</dbReference>
<gene>
    <name evidence="1" type="ORF">CRP01_22215</name>
</gene>
<accession>A0A2D0N7B7</accession>
<name>A0A2D0N7B7_FLAN2</name>
<organism evidence="1 2">
    <name type="scientific">Flavilitoribacter nigricans (strain ATCC 23147 / DSM 23189 / NBRC 102662 / NCIMB 1420 / SS-2)</name>
    <name type="common">Lewinella nigricans</name>
    <dbReference type="NCBI Taxonomy" id="1122177"/>
    <lineage>
        <taxon>Bacteria</taxon>
        <taxon>Pseudomonadati</taxon>
        <taxon>Bacteroidota</taxon>
        <taxon>Saprospiria</taxon>
        <taxon>Saprospirales</taxon>
        <taxon>Lewinellaceae</taxon>
        <taxon>Flavilitoribacter</taxon>
    </lineage>
</organism>